<gene>
    <name evidence="1" type="ORF">LLUT_LOCUS19386</name>
</gene>
<dbReference type="AlphaFoldDB" id="A0AAV1X9R0"/>
<sequence>MEKEPNIQGINEIFINLDVENRKDHTMVGVEQVNNISEDNAEMRTSELLEIKSVRKGKRNPTSIVNSTLETV</sequence>
<accession>A0AAV1X9R0</accession>
<evidence type="ECO:0000313" key="1">
    <source>
        <dbReference type="EMBL" id="CAL0318326.1"/>
    </source>
</evidence>
<keyword evidence="2" id="KW-1185">Reference proteome</keyword>
<dbReference type="EMBL" id="CAXHTB010000013">
    <property type="protein sequence ID" value="CAL0318326.1"/>
    <property type="molecule type" value="Genomic_DNA"/>
</dbReference>
<comment type="caution">
    <text evidence="1">The sequence shown here is derived from an EMBL/GenBank/DDBJ whole genome shotgun (WGS) entry which is preliminary data.</text>
</comment>
<protein>
    <submittedName>
        <fullName evidence="1">Uncharacterized protein</fullName>
    </submittedName>
</protein>
<reference evidence="1 2" key="1">
    <citation type="submission" date="2024-03" db="EMBL/GenBank/DDBJ databases">
        <authorList>
            <person name="Martinez-Hernandez J."/>
        </authorList>
    </citation>
    <scope>NUCLEOTIDE SEQUENCE [LARGE SCALE GENOMIC DNA]</scope>
</reference>
<evidence type="ECO:0000313" key="2">
    <source>
        <dbReference type="Proteomes" id="UP001497480"/>
    </source>
</evidence>
<dbReference type="Proteomes" id="UP001497480">
    <property type="component" value="Unassembled WGS sequence"/>
</dbReference>
<organism evidence="1 2">
    <name type="scientific">Lupinus luteus</name>
    <name type="common">European yellow lupine</name>
    <dbReference type="NCBI Taxonomy" id="3873"/>
    <lineage>
        <taxon>Eukaryota</taxon>
        <taxon>Viridiplantae</taxon>
        <taxon>Streptophyta</taxon>
        <taxon>Embryophyta</taxon>
        <taxon>Tracheophyta</taxon>
        <taxon>Spermatophyta</taxon>
        <taxon>Magnoliopsida</taxon>
        <taxon>eudicotyledons</taxon>
        <taxon>Gunneridae</taxon>
        <taxon>Pentapetalae</taxon>
        <taxon>rosids</taxon>
        <taxon>fabids</taxon>
        <taxon>Fabales</taxon>
        <taxon>Fabaceae</taxon>
        <taxon>Papilionoideae</taxon>
        <taxon>50 kb inversion clade</taxon>
        <taxon>genistoids sensu lato</taxon>
        <taxon>core genistoids</taxon>
        <taxon>Genisteae</taxon>
        <taxon>Lupinus</taxon>
    </lineage>
</organism>
<name>A0AAV1X9R0_LUPLU</name>
<proteinExistence type="predicted"/>